<feature type="transmembrane region" description="Helical" evidence="1">
    <location>
        <begin position="77"/>
        <end position="96"/>
    </location>
</feature>
<accession>A0A7W7H686</accession>
<sequence length="197" mass="20790">MQEARLNWPVEESPPARIDWRDRLALATDLALIGLAVTALALPVVTAPAALATGSAAVHGRCRDGRLPSWRPLLRQYVHGILPGLPALLAAVALLIDLTAIRNGWVPGGPALLAVTVLAAVYLSGVAALTVVALGRSPELPWRTAARWSWERPTCATALAATGVIALVLTLAVPVTLPLVIGFHLFALHMIANRLAR</sequence>
<protein>
    <submittedName>
        <fullName evidence="2">Uncharacterized protein</fullName>
    </submittedName>
</protein>
<proteinExistence type="predicted"/>
<name>A0A7W7H686_9ACTN</name>
<dbReference type="AlphaFoldDB" id="A0A7W7H686"/>
<feature type="transmembrane region" description="Helical" evidence="1">
    <location>
        <begin position="30"/>
        <end position="56"/>
    </location>
</feature>
<organism evidence="2 3">
    <name type="scientific">Actinoplanes octamycinicus</name>
    <dbReference type="NCBI Taxonomy" id="135948"/>
    <lineage>
        <taxon>Bacteria</taxon>
        <taxon>Bacillati</taxon>
        <taxon>Actinomycetota</taxon>
        <taxon>Actinomycetes</taxon>
        <taxon>Micromonosporales</taxon>
        <taxon>Micromonosporaceae</taxon>
        <taxon>Actinoplanes</taxon>
    </lineage>
</organism>
<evidence type="ECO:0000313" key="3">
    <source>
        <dbReference type="Proteomes" id="UP000546162"/>
    </source>
</evidence>
<evidence type="ECO:0000256" key="1">
    <source>
        <dbReference type="SAM" id="Phobius"/>
    </source>
</evidence>
<comment type="caution">
    <text evidence="2">The sequence shown here is derived from an EMBL/GenBank/DDBJ whole genome shotgun (WGS) entry which is preliminary data.</text>
</comment>
<dbReference type="Proteomes" id="UP000546162">
    <property type="component" value="Unassembled WGS sequence"/>
</dbReference>
<feature type="transmembrane region" description="Helical" evidence="1">
    <location>
        <begin position="111"/>
        <end position="134"/>
    </location>
</feature>
<dbReference type="EMBL" id="JACHNB010000001">
    <property type="protein sequence ID" value="MBB4744654.1"/>
    <property type="molecule type" value="Genomic_DNA"/>
</dbReference>
<keyword evidence="1" id="KW-0812">Transmembrane</keyword>
<reference evidence="2 3" key="1">
    <citation type="submission" date="2020-08" db="EMBL/GenBank/DDBJ databases">
        <title>Sequencing the genomes of 1000 actinobacteria strains.</title>
        <authorList>
            <person name="Klenk H.-P."/>
        </authorList>
    </citation>
    <scope>NUCLEOTIDE SEQUENCE [LARGE SCALE GENOMIC DNA]</scope>
    <source>
        <strain evidence="2 3">DSM 45809</strain>
    </source>
</reference>
<keyword evidence="3" id="KW-1185">Reference proteome</keyword>
<evidence type="ECO:0000313" key="2">
    <source>
        <dbReference type="EMBL" id="MBB4744654.1"/>
    </source>
</evidence>
<gene>
    <name evidence="2" type="ORF">BJY16_008113</name>
</gene>
<dbReference type="RefSeq" id="WP_311775349.1">
    <property type="nucleotide sequence ID" value="NZ_BAABFG010000005.1"/>
</dbReference>
<keyword evidence="1" id="KW-1133">Transmembrane helix</keyword>
<keyword evidence="1" id="KW-0472">Membrane</keyword>